<gene>
    <name evidence="2" type="ORF">NITMOv2_2147</name>
</gene>
<dbReference type="PATRIC" id="fig|42253.5.peg.2116"/>
<keyword evidence="3" id="KW-1185">Reference proteome</keyword>
<feature type="region of interest" description="Disordered" evidence="1">
    <location>
        <begin position="24"/>
        <end position="69"/>
    </location>
</feature>
<feature type="compositionally biased region" description="Basic and acidic residues" evidence="1">
    <location>
        <begin position="26"/>
        <end position="69"/>
    </location>
</feature>
<dbReference type="STRING" id="42253.NITMOv2_2147"/>
<dbReference type="AlphaFoldDB" id="A0A0K2GCI0"/>
<reference evidence="2 3" key="1">
    <citation type="journal article" date="2015" name="Proc. Natl. Acad. Sci. U.S.A.">
        <title>Expanded metabolic versatility of ubiquitous nitrite-oxidizing bacteria from the genus Nitrospira.</title>
        <authorList>
            <person name="Koch H."/>
            <person name="Lucker S."/>
            <person name="Albertsen M."/>
            <person name="Kitzinger K."/>
            <person name="Herbold C."/>
            <person name="Spieck E."/>
            <person name="Nielsen P.H."/>
            <person name="Wagner M."/>
            <person name="Daims H."/>
        </authorList>
    </citation>
    <scope>NUCLEOTIDE SEQUENCE [LARGE SCALE GENOMIC DNA]</scope>
    <source>
        <strain evidence="2 3">NSP M-1</strain>
    </source>
</reference>
<organism evidence="2 3">
    <name type="scientific">Nitrospira moscoviensis</name>
    <dbReference type="NCBI Taxonomy" id="42253"/>
    <lineage>
        <taxon>Bacteria</taxon>
        <taxon>Pseudomonadati</taxon>
        <taxon>Nitrospirota</taxon>
        <taxon>Nitrospiria</taxon>
        <taxon>Nitrospirales</taxon>
        <taxon>Nitrospiraceae</taxon>
        <taxon>Nitrospira</taxon>
    </lineage>
</organism>
<proteinExistence type="predicted"/>
<evidence type="ECO:0000313" key="3">
    <source>
        <dbReference type="Proteomes" id="UP000069205"/>
    </source>
</evidence>
<name>A0A0K2GCI0_NITMO</name>
<dbReference type="KEGG" id="nmv:NITMOv2_2147"/>
<protein>
    <submittedName>
        <fullName evidence="2">Uncharacterized protein</fullName>
    </submittedName>
</protein>
<evidence type="ECO:0000256" key="1">
    <source>
        <dbReference type="SAM" id="MobiDB-lite"/>
    </source>
</evidence>
<sequence length="69" mass="7703">MTQSGGAIMAIDVGQIHNVVRTYQRALEDKKEPAHPKPESPVASREDRVSISEEARQHAEHSRERGQKA</sequence>
<dbReference type="Proteomes" id="UP000069205">
    <property type="component" value="Chromosome"/>
</dbReference>
<dbReference type="EMBL" id="CP011801">
    <property type="protein sequence ID" value="ALA58564.1"/>
    <property type="molecule type" value="Genomic_DNA"/>
</dbReference>
<accession>A0A0K2GCI0</accession>
<evidence type="ECO:0000313" key="2">
    <source>
        <dbReference type="EMBL" id="ALA58564.1"/>
    </source>
</evidence>